<dbReference type="Pfam" id="PF03065">
    <property type="entry name" value="Glyco_hydro_57"/>
    <property type="match status" value="1"/>
</dbReference>
<evidence type="ECO:0000313" key="6">
    <source>
        <dbReference type="Proteomes" id="UP000009374"/>
    </source>
</evidence>
<dbReference type="InterPro" id="IPR052046">
    <property type="entry name" value="GH57_Enzymes"/>
</dbReference>
<dbReference type="SUPFAM" id="SSF88713">
    <property type="entry name" value="Glycoside hydrolase/deacetylase"/>
    <property type="match status" value="1"/>
</dbReference>
<sequence>MSSHILFLWHMHQPSYLDPLTNEMVLPWVRLHGVRGYYDIPFMARKFPEIRQTVNLVPVLLDQIQALADGSVVDSYQGLSLKPASDLDLADRIFMAKNFFSCAFETMVKPYPRYLFLWQKIQSRQPVSDSDYQKIVSDMNVQDFLDLQMWFNLTWFGYGARNRYPEIEGWIAQGANFTETEKKALFSLQNTILKELLPLYRKLAEEGLVEISTSPYYHPILPLLVSSKSARRAHHNLPLPDEFAYPEDAEGQISRALARHEQIFGIRPKGMWPSEGSVSPEVASIAARQGLSWMASDEDILNISREMAGKGGEGTLYEPWEIQIGDEKIRMVFRDRNLSDRIGFSYARFNGTEAAQDLIGHMEQISRREEGAGRDAVISIILDGENPWEAYPDGGYHFLKTVYERLSTHPFLQTRTVSQALEKVPARPIQRLATGSWINHDFRIWIGHPEDNKGWNFLRSTREAFGQVVAKGSATPDQIEKARQELYAAEGSDWFWWYGDDFKSLQSGEFDRLFRIHQQNVYRILGQVPPVILNEPVRQTDQPVGLSLPVDFIRPVIDGEVSHYFEWTGAGLYDNHKLQGSMYLRDSPIAAVYFGFDETNLFLRVDFDAHYRPEDHPSPRLDIRFLDRKETRFCLPLVPGQRDVPLACGGDGSDGTARVAYQKIVEIAVPYSLLSLEPGEWIGAILELYEDKKMVDQCPRGHTLSIQIPDDQFVKSIWRV</sequence>
<dbReference type="Gene3D" id="3.20.110.10">
    <property type="entry name" value="Glycoside hydrolase 38, N terminal domain"/>
    <property type="match status" value="1"/>
</dbReference>
<proteinExistence type="inferred from homology"/>
<dbReference type="InterPro" id="IPR027291">
    <property type="entry name" value="Glyco_hydro_38_N_sf"/>
</dbReference>
<name>C6HZA6_9BACT</name>
<accession>C6HZA6</accession>
<dbReference type="InterPro" id="IPR011330">
    <property type="entry name" value="Glyco_hydro/deAcase_b/a-brl"/>
</dbReference>
<comment type="similarity">
    <text evidence="1 3">Belongs to the glycosyl hydrolase 57 family.</text>
</comment>
<feature type="domain" description="Glycoside hydrolase family 57 N-terminal" evidence="4">
    <location>
        <begin position="7"/>
        <end position="428"/>
    </location>
</feature>
<dbReference type="CDD" id="cd10796">
    <property type="entry name" value="GH57N_APU"/>
    <property type="match status" value="1"/>
</dbReference>
<dbReference type="GO" id="GO:0005975">
    <property type="term" value="P:carbohydrate metabolic process"/>
    <property type="evidence" value="ECO:0007669"/>
    <property type="project" value="InterPro"/>
</dbReference>
<evidence type="ECO:0000313" key="5">
    <source>
        <dbReference type="EMBL" id="EES52117.1"/>
    </source>
</evidence>
<evidence type="ECO:0000256" key="1">
    <source>
        <dbReference type="ARBA" id="ARBA00006821"/>
    </source>
</evidence>
<dbReference type="PANTHER" id="PTHR36306:SF1">
    <property type="entry name" value="ALPHA-AMYLASE-RELATED"/>
    <property type="match status" value="1"/>
</dbReference>
<dbReference type="Proteomes" id="UP000009374">
    <property type="component" value="Unassembled WGS sequence"/>
</dbReference>
<evidence type="ECO:0000256" key="2">
    <source>
        <dbReference type="ARBA" id="ARBA00023277"/>
    </source>
</evidence>
<dbReference type="PANTHER" id="PTHR36306">
    <property type="entry name" value="ALPHA-AMYLASE-RELATED-RELATED"/>
    <property type="match status" value="1"/>
</dbReference>
<keyword evidence="6" id="KW-1185">Reference proteome</keyword>
<gene>
    <name evidence="5" type="ORF">UBAL3_94530082</name>
</gene>
<keyword evidence="5" id="KW-0378">Hydrolase</keyword>
<dbReference type="AlphaFoldDB" id="C6HZA6"/>
<dbReference type="GO" id="GO:0016787">
    <property type="term" value="F:hydrolase activity"/>
    <property type="evidence" value="ECO:0007669"/>
    <property type="project" value="UniProtKB-KW"/>
</dbReference>
<protein>
    <submittedName>
        <fullName evidence="5">Glycoside hydrolase, family 57</fullName>
    </submittedName>
</protein>
<dbReference type="InterPro" id="IPR004300">
    <property type="entry name" value="Glyco_hydro_57_N"/>
</dbReference>
<evidence type="ECO:0000259" key="4">
    <source>
        <dbReference type="Pfam" id="PF03065"/>
    </source>
</evidence>
<reference evidence="5 6" key="1">
    <citation type="journal article" date="2009" name="Appl. Environ. Microbiol.">
        <title>Community genomic and proteomic analyses of chemoautotrophic iron-oxidizing "Leptospirillum rubarum" (Group II) and "Leptospirillum ferrodiazotrophum" (Group III) bacteria in acid mine drainage biofilms.</title>
        <authorList>
            <person name="Goltsman D.S."/>
            <person name="Denef V.J."/>
            <person name="Singer S.W."/>
            <person name="VerBerkmoes N.C."/>
            <person name="Lefsrud M."/>
            <person name="Mueller R.S."/>
            <person name="Dick G.J."/>
            <person name="Sun C.L."/>
            <person name="Wheeler K.E."/>
            <person name="Zemla A."/>
            <person name="Baker B.J."/>
            <person name="Hauser L."/>
            <person name="Land M."/>
            <person name="Shah M.B."/>
            <person name="Thelen M.P."/>
            <person name="Hettich R.L."/>
            <person name="Banfield J.F."/>
        </authorList>
    </citation>
    <scope>NUCLEOTIDE SEQUENCE [LARGE SCALE GENOMIC DNA]</scope>
</reference>
<evidence type="ECO:0000256" key="3">
    <source>
        <dbReference type="RuleBase" id="RU361196"/>
    </source>
</evidence>
<keyword evidence="2 3" id="KW-0119">Carbohydrate metabolism</keyword>
<organism evidence="5 6">
    <name type="scientific">Leptospirillum ferrodiazotrophum</name>
    <dbReference type="NCBI Taxonomy" id="412449"/>
    <lineage>
        <taxon>Bacteria</taxon>
        <taxon>Pseudomonadati</taxon>
        <taxon>Nitrospirota</taxon>
        <taxon>Nitrospiria</taxon>
        <taxon>Nitrospirales</taxon>
        <taxon>Nitrospiraceae</taxon>
        <taxon>Leptospirillum</taxon>
    </lineage>
</organism>
<dbReference type="EMBL" id="GG693880">
    <property type="protein sequence ID" value="EES52117.1"/>
    <property type="molecule type" value="Genomic_DNA"/>
</dbReference>